<protein>
    <submittedName>
        <fullName evidence="2">Uncharacterized protein</fullName>
    </submittedName>
</protein>
<keyword evidence="3" id="KW-1185">Reference proteome</keyword>
<evidence type="ECO:0000256" key="1">
    <source>
        <dbReference type="SAM" id="Phobius"/>
    </source>
</evidence>
<keyword evidence="1" id="KW-0812">Transmembrane</keyword>
<keyword evidence="1" id="KW-0472">Membrane</keyword>
<dbReference type="RefSeq" id="XP_009536885.1">
    <property type="nucleotide sequence ID" value="XM_009538590.1"/>
</dbReference>
<dbReference type="AlphaFoldDB" id="G5A9N9"/>
<sequence length="119" mass="13301">MPDLRFNTSNGPDDEPTKLLLYVEFPVMPPMLNPVGLAVWLVHRGDRMLAVIEAKPCGIRRVPLLAMMEALLESHYSVVQDAGHLHRLPELVVCGAILQKKCKDTAPSAERFEDTLLEI</sequence>
<dbReference type="GeneID" id="20642737"/>
<gene>
    <name evidence="2" type="ORF">PHYSODRAFT_306530</name>
</gene>
<accession>G5A9N9</accession>
<dbReference type="InParanoid" id="G5A9N9"/>
<reference evidence="2 3" key="1">
    <citation type="journal article" date="2006" name="Science">
        <title>Phytophthora genome sequences uncover evolutionary origins and mechanisms of pathogenesis.</title>
        <authorList>
            <person name="Tyler B.M."/>
            <person name="Tripathy S."/>
            <person name="Zhang X."/>
            <person name="Dehal P."/>
            <person name="Jiang R.H."/>
            <person name="Aerts A."/>
            <person name="Arredondo F.D."/>
            <person name="Baxter L."/>
            <person name="Bensasson D."/>
            <person name="Beynon J.L."/>
            <person name="Chapman J."/>
            <person name="Damasceno C.M."/>
            <person name="Dorrance A.E."/>
            <person name="Dou D."/>
            <person name="Dickerman A.W."/>
            <person name="Dubchak I.L."/>
            <person name="Garbelotto M."/>
            <person name="Gijzen M."/>
            <person name="Gordon S.G."/>
            <person name="Govers F."/>
            <person name="Grunwald N.J."/>
            <person name="Huang W."/>
            <person name="Ivors K.L."/>
            <person name="Jones R.W."/>
            <person name="Kamoun S."/>
            <person name="Krampis K."/>
            <person name="Lamour K.H."/>
            <person name="Lee M.K."/>
            <person name="McDonald W.H."/>
            <person name="Medina M."/>
            <person name="Meijer H.J."/>
            <person name="Nordberg E.K."/>
            <person name="Maclean D.J."/>
            <person name="Ospina-Giraldo M.D."/>
            <person name="Morris P.F."/>
            <person name="Phuntumart V."/>
            <person name="Putnam N.H."/>
            <person name="Rash S."/>
            <person name="Rose J.K."/>
            <person name="Sakihama Y."/>
            <person name="Salamov A.A."/>
            <person name="Savidor A."/>
            <person name="Scheuring C.F."/>
            <person name="Smith B.M."/>
            <person name="Sobral B.W."/>
            <person name="Terry A."/>
            <person name="Torto-Alalibo T.A."/>
            <person name="Win J."/>
            <person name="Xu Z."/>
            <person name="Zhang H."/>
            <person name="Grigoriev I.V."/>
            <person name="Rokhsar D.S."/>
            <person name="Boore J.L."/>
        </authorList>
    </citation>
    <scope>NUCLEOTIDE SEQUENCE [LARGE SCALE GENOMIC DNA]</scope>
    <source>
        <strain evidence="2 3">P6497</strain>
    </source>
</reference>
<evidence type="ECO:0000313" key="3">
    <source>
        <dbReference type="Proteomes" id="UP000002640"/>
    </source>
</evidence>
<dbReference type="KEGG" id="psoj:PHYSODRAFT_306530"/>
<evidence type="ECO:0000313" key="2">
    <source>
        <dbReference type="EMBL" id="EGZ07319.1"/>
    </source>
</evidence>
<organism evidence="2 3">
    <name type="scientific">Phytophthora sojae (strain P6497)</name>
    <name type="common">Soybean stem and root rot agent</name>
    <name type="synonym">Phytophthora megasperma f. sp. glycines</name>
    <dbReference type="NCBI Taxonomy" id="1094619"/>
    <lineage>
        <taxon>Eukaryota</taxon>
        <taxon>Sar</taxon>
        <taxon>Stramenopiles</taxon>
        <taxon>Oomycota</taxon>
        <taxon>Peronosporomycetes</taxon>
        <taxon>Peronosporales</taxon>
        <taxon>Peronosporaceae</taxon>
        <taxon>Phytophthora</taxon>
    </lineage>
</organism>
<proteinExistence type="predicted"/>
<keyword evidence="1" id="KW-1133">Transmembrane helix</keyword>
<feature type="transmembrane region" description="Helical" evidence="1">
    <location>
        <begin position="20"/>
        <end position="42"/>
    </location>
</feature>
<dbReference type="EMBL" id="JH159162">
    <property type="protein sequence ID" value="EGZ07319.1"/>
    <property type="molecule type" value="Genomic_DNA"/>
</dbReference>
<dbReference type="Proteomes" id="UP000002640">
    <property type="component" value="Unassembled WGS sequence"/>
</dbReference>
<name>G5A9N9_PHYSP</name>